<sequence>LSSHTAAPPSGLAIACSPQMQPSGFPLQTPADVKRQPAETGAHCSPEVPRTGHASFPILDSA</sequence>
<name>A0A699XWR2_TANCI</name>
<evidence type="ECO:0000256" key="1">
    <source>
        <dbReference type="SAM" id="MobiDB-lite"/>
    </source>
</evidence>
<accession>A0A699XWR2</accession>
<proteinExistence type="predicted"/>
<gene>
    <name evidence="2" type="ORF">Tci_934347</name>
</gene>
<feature type="non-terminal residue" evidence="2">
    <location>
        <position position="62"/>
    </location>
</feature>
<feature type="non-terminal residue" evidence="2">
    <location>
        <position position="1"/>
    </location>
</feature>
<dbReference type="AlphaFoldDB" id="A0A699XWR2"/>
<comment type="caution">
    <text evidence="2">The sequence shown here is derived from an EMBL/GenBank/DDBJ whole genome shotgun (WGS) entry which is preliminary data.</text>
</comment>
<organism evidence="2">
    <name type="scientific">Tanacetum cinerariifolium</name>
    <name type="common">Dalmatian daisy</name>
    <name type="synonym">Chrysanthemum cinerariifolium</name>
    <dbReference type="NCBI Taxonomy" id="118510"/>
    <lineage>
        <taxon>Eukaryota</taxon>
        <taxon>Viridiplantae</taxon>
        <taxon>Streptophyta</taxon>
        <taxon>Embryophyta</taxon>
        <taxon>Tracheophyta</taxon>
        <taxon>Spermatophyta</taxon>
        <taxon>Magnoliopsida</taxon>
        <taxon>eudicotyledons</taxon>
        <taxon>Gunneridae</taxon>
        <taxon>Pentapetalae</taxon>
        <taxon>asterids</taxon>
        <taxon>campanulids</taxon>
        <taxon>Asterales</taxon>
        <taxon>Asteraceae</taxon>
        <taxon>Asteroideae</taxon>
        <taxon>Anthemideae</taxon>
        <taxon>Anthemidinae</taxon>
        <taxon>Tanacetum</taxon>
    </lineage>
</organism>
<evidence type="ECO:0000313" key="2">
    <source>
        <dbReference type="EMBL" id="GFD62378.1"/>
    </source>
</evidence>
<feature type="region of interest" description="Disordered" evidence="1">
    <location>
        <begin position="1"/>
        <end position="62"/>
    </location>
</feature>
<reference evidence="2" key="1">
    <citation type="journal article" date="2019" name="Sci. Rep.">
        <title>Draft genome of Tanacetum cinerariifolium, the natural source of mosquito coil.</title>
        <authorList>
            <person name="Yamashiro T."/>
            <person name="Shiraishi A."/>
            <person name="Satake H."/>
            <person name="Nakayama K."/>
        </authorList>
    </citation>
    <scope>NUCLEOTIDE SEQUENCE</scope>
</reference>
<dbReference type="EMBL" id="BKCJ011923689">
    <property type="protein sequence ID" value="GFD62378.1"/>
    <property type="molecule type" value="Genomic_DNA"/>
</dbReference>
<protein>
    <submittedName>
        <fullName evidence="2">Uncharacterized protein</fullName>
    </submittedName>
</protein>